<dbReference type="AlphaFoldDB" id="A0A9W3SIG5"/>
<dbReference type="EMBL" id="CP015351">
    <property type="protein sequence ID" value="ANS51732.1"/>
    <property type="molecule type" value="Genomic_DNA"/>
</dbReference>
<keyword evidence="1" id="KW-0614">Plasmid</keyword>
<dbReference type="Proteomes" id="UP000092743">
    <property type="component" value="Plasmid p150790"/>
</dbReference>
<sequence>MQRVWLFLLPFFHGILVLLSNRGVNYEITKCIGERFGYWQYTTDYDSTNNRRAVKNFDILHRYLGIDFCFLYLS</sequence>
<name>A0A9W3SIG5_BACTU</name>
<proteinExistence type="predicted"/>
<organism evidence="1 2">
    <name type="scientific">Bacillus thuringiensis</name>
    <dbReference type="NCBI Taxonomy" id="1428"/>
    <lineage>
        <taxon>Bacteria</taxon>
        <taxon>Bacillati</taxon>
        <taxon>Bacillota</taxon>
        <taxon>Bacilli</taxon>
        <taxon>Bacillales</taxon>
        <taxon>Bacillaceae</taxon>
        <taxon>Bacillus</taxon>
        <taxon>Bacillus cereus group</taxon>
    </lineage>
</organism>
<geneLocation type="plasmid" evidence="1 2">
    <name>p150790</name>
</geneLocation>
<protein>
    <submittedName>
        <fullName evidence="1">Uncharacterized protein</fullName>
    </submittedName>
</protein>
<accession>A0A9W3SIG5</accession>
<reference evidence="1 2" key="1">
    <citation type="submission" date="2016-04" db="EMBL/GenBank/DDBJ databases">
        <title>High quality genome of the nematocidal Bacillus thuringiensis MYBT18246.</title>
        <authorList>
            <person name="Hollensteiner J."/>
            <person name="Poehlein A."/>
            <person name="Sproeer C."/>
            <person name="Bunk B."/>
            <person name="Rosenstiel P."/>
            <person name="Schulenburg H."/>
            <person name="Liesegang H."/>
        </authorList>
    </citation>
    <scope>NUCLEOTIDE SEQUENCE [LARGE SCALE GENOMIC DNA]</scope>
    <source>
        <strain evidence="1 2">MYBT18246</strain>
        <plasmid evidence="1 2">p150790</plasmid>
    </source>
</reference>
<evidence type="ECO:0000313" key="2">
    <source>
        <dbReference type="Proteomes" id="UP000092743"/>
    </source>
</evidence>
<gene>
    <name evidence="1" type="ORF">BT246_64400</name>
</gene>
<evidence type="ECO:0000313" key="1">
    <source>
        <dbReference type="EMBL" id="ANS51732.1"/>
    </source>
</evidence>